<evidence type="ECO:0000313" key="20">
    <source>
        <dbReference type="EMBL" id="AUM61886.1"/>
    </source>
</evidence>
<dbReference type="GO" id="GO:0016779">
    <property type="term" value="F:nucleotidyltransferase activity"/>
    <property type="evidence" value="ECO:0007669"/>
    <property type="project" value="UniProtKB-KW"/>
</dbReference>
<evidence type="ECO:0000256" key="6">
    <source>
        <dbReference type="ARBA" id="ARBA00022705"/>
    </source>
</evidence>
<keyword evidence="9" id="KW-0547">Nucleotide-binding</keyword>
<evidence type="ECO:0000256" key="18">
    <source>
        <dbReference type="SAM" id="MobiDB-lite"/>
    </source>
</evidence>
<dbReference type="GO" id="GO:0003723">
    <property type="term" value="F:RNA binding"/>
    <property type="evidence" value="ECO:0007669"/>
    <property type="project" value="InterPro"/>
</dbReference>
<dbReference type="SUPFAM" id="SSF52540">
    <property type="entry name" value="P-loop containing nucleoside triphosphate hydrolases"/>
    <property type="match status" value="1"/>
</dbReference>
<protein>
    <recommendedName>
        <fullName evidence="15">ATP-dependent helicase Rep</fullName>
    </recommendedName>
    <alternativeName>
        <fullName evidence="16">RepP</fullName>
    </alternativeName>
</protein>
<dbReference type="Gene3D" id="3.40.1310.20">
    <property type="match status" value="1"/>
</dbReference>
<dbReference type="InterPro" id="IPR000605">
    <property type="entry name" value="Helicase_SF3_ssDNA/RNA_vir"/>
</dbReference>
<comment type="similarity">
    <text evidence="3">Belongs to the nanoviruses/circoviruses replication-associated protein family.</text>
</comment>
<evidence type="ECO:0000256" key="8">
    <source>
        <dbReference type="ARBA" id="ARBA00022723"/>
    </source>
</evidence>
<dbReference type="Pfam" id="PF02407">
    <property type="entry name" value="Viral_Rep"/>
    <property type="match status" value="1"/>
</dbReference>
<dbReference type="GO" id="GO:0042025">
    <property type="term" value="C:host cell nucleus"/>
    <property type="evidence" value="ECO:0007669"/>
    <property type="project" value="UniProtKB-SubCell"/>
</dbReference>
<evidence type="ECO:0000259" key="19">
    <source>
        <dbReference type="PROSITE" id="PS52020"/>
    </source>
</evidence>
<evidence type="ECO:0000256" key="3">
    <source>
        <dbReference type="ARBA" id="ARBA00008545"/>
    </source>
</evidence>
<dbReference type="Gene3D" id="3.40.50.300">
    <property type="entry name" value="P-loop containing nucleotide triphosphate hydrolases"/>
    <property type="match status" value="1"/>
</dbReference>
<reference evidence="20" key="1">
    <citation type="submission" date="2017-01" db="EMBL/GenBank/DDBJ databases">
        <title>High-throughput sequencing uncovers low homogeneity in the biogeography of single-stranded DNA viruses.</title>
        <authorList>
            <person name="Pearson V.M."/>
            <person name="Rokyta D.R."/>
        </authorList>
    </citation>
    <scope>NUCLEOTIDE SEQUENCE</scope>
</reference>
<evidence type="ECO:0000256" key="12">
    <source>
        <dbReference type="ARBA" id="ARBA00023124"/>
    </source>
</evidence>
<keyword evidence="10" id="KW-0255">Endonuclease</keyword>
<evidence type="ECO:0000256" key="9">
    <source>
        <dbReference type="ARBA" id="ARBA00022741"/>
    </source>
</evidence>
<evidence type="ECO:0000256" key="13">
    <source>
        <dbReference type="ARBA" id="ARBA00023125"/>
    </source>
</evidence>
<dbReference type="Pfam" id="PF00910">
    <property type="entry name" value="RNA_helicase"/>
    <property type="match status" value="1"/>
</dbReference>
<dbReference type="InterPro" id="IPR049912">
    <property type="entry name" value="CRESS_DNA_REP"/>
</dbReference>
<evidence type="ECO:0000256" key="17">
    <source>
        <dbReference type="ARBA" id="ARBA00049360"/>
    </source>
</evidence>
<keyword evidence="4" id="KW-0808">Transferase</keyword>
<keyword evidence="11" id="KW-0378">Hydrolase</keyword>
<evidence type="ECO:0000256" key="11">
    <source>
        <dbReference type="ARBA" id="ARBA00022801"/>
    </source>
</evidence>
<comment type="cofactor">
    <cofactor evidence="1">
        <name>Mn(2+)</name>
        <dbReference type="ChEBI" id="CHEBI:29035"/>
    </cofactor>
</comment>
<dbReference type="GO" id="GO:0046872">
    <property type="term" value="F:metal ion binding"/>
    <property type="evidence" value="ECO:0007669"/>
    <property type="project" value="UniProtKB-KW"/>
</dbReference>
<keyword evidence="12" id="KW-0190">Covalent protein-DNA linkage</keyword>
<dbReference type="GO" id="GO:0003724">
    <property type="term" value="F:RNA helicase activity"/>
    <property type="evidence" value="ECO:0007669"/>
    <property type="project" value="InterPro"/>
</dbReference>
<keyword evidence="6" id="KW-0235">DNA replication</keyword>
<comment type="subcellular location">
    <subcellularLocation>
        <location evidence="2">Host nucleus</location>
    </subcellularLocation>
</comment>
<dbReference type="InterPro" id="IPR027417">
    <property type="entry name" value="P-loop_NTPase"/>
</dbReference>
<organism evidence="20">
    <name type="scientific">uncultured virus</name>
    <dbReference type="NCBI Taxonomy" id="340016"/>
    <lineage>
        <taxon>Viruses</taxon>
        <taxon>environmental samples</taxon>
    </lineage>
</organism>
<dbReference type="GO" id="GO:0004519">
    <property type="term" value="F:endonuclease activity"/>
    <property type="evidence" value="ECO:0007669"/>
    <property type="project" value="UniProtKB-KW"/>
</dbReference>
<proteinExistence type="inferred from homology"/>
<evidence type="ECO:0000256" key="14">
    <source>
        <dbReference type="ARBA" id="ARBA00023268"/>
    </source>
</evidence>
<dbReference type="GO" id="GO:0006260">
    <property type="term" value="P:DNA replication"/>
    <property type="evidence" value="ECO:0007669"/>
    <property type="project" value="UniProtKB-KW"/>
</dbReference>
<feature type="region of interest" description="Disordered" evidence="18">
    <location>
        <begin position="427"/>
        <end position="472"/>
    </location>
</feature>
<keyword evidence="14" id="KW-0511">Multifunctional enzyme</keyword>
<gene>
    <name evidence="20" type="primary">Rep</name>
</gene>
<dbReference type="PROSITE" id="PS52020">
    <property type="entry name" value="CRESS_DNA_REP"/>
    <property type="match status" value="1"/>
</dbReference>
<feature type="domain" description="CRESS-DNA virus Rep endonuclease" evidence="19">
    <location>
        <begin position="24"/>
        <end position="115"/>
    </location>
</feature>
<sequence>MNTENTTVAPTVAPTVAKSPVAKSPQAKRWCYTLNNPTQPIPYNELTQAYHVYGEEVGESGTPHYQGFIVFKNLKRLTQLKEINCHAHWEAAKGTNLEASDYCKKDGVFHEFGELPPEKHVRGSKAGNKANADKWRSISDHAKEGDLAWIDANYPKPFVTGYRNLVAIKKDFTKRIPDLPDTCGIWYYGQPGVGKTRLITKLYPDAYLKRMNKWFDGYNNEEVVVIDDLDTTHSFMSYELKKLADRYCYMVEVKNASMYIRPKRVVVTSQYTIEQIWKDDPETVKALKRRFRIVEVTPSNINLLLNVQDNYNDESSSDEEETSSCEIIEQNNIIHSDEFEDFNSDDLAIIDDLEEEYNAKKLKTVAQAIELDKKLAATKPNYEKLTNRLKPRNEYFPDKPIRFSPLANRKRKIFKSKLQRKNAFRVDERLSESPTEGKGYNTPTLNELYDLANSPVDPDADALSDSDISEEY</sequence>
<dbReference type="GO" id="GO:0003677">
    <property type="term" value="F:DNA binding"/>
    <property type="evidence" value="ECO:0007669"/>
    <property type="project" value="UniProtKB-KW"/>
</dbReference>
<evidence type="ECO:0000256" key="4">
    <source>
        <dbReference type="ARBA" id="ARBA00022679"/>
    </source>
</evidence>
<evidence type="ECO:0000256" key="5">
    <source>
        <dbReference type="ARBA" id="ARBA00022695"/>
    </source>
</evidence>
<evidence type="ECO:0000256" key="16">
    <source>
        <dbReference type="ARBA" id="ARBA00032243"/>
    </source>
</evidence>
<evidence type="ECO:0000256" key="10">
    <source>
        <dbReference type="ARBA" id="ARBA00022759"/>
    </source>
</evidence>
<evidence type="ECO:0000256" key="2">
    <source>
        <dbReference type="ARBA" id="ARBA00004147"/>
    </source>
</evidence>
<accession>A0A2K9LSL6</accession>
<evidence type="ECO:0000256" key="15">
    <source>
        <dbReference type="ARBA" id="ARBA00030754"/>
    </source>
</evidence>
<dbReference type="GO" id="GO:0000166">
    <property type="term" value="F:nucleotide binding"/>
    <property type="evidence" value="ECO:0007669"/>
    <property type="project" value="UniProtKB-KW"/>
</dbReference>
<keyword evidence="5" id="KW-0548">Nucleotidyltransferase</keyword>
<keyword evidence="13" id="KW-0238">DNA-binding</keyword>
<keyword evidence="7" id="KW-0540">Nuclease</keyword>
<evidence type="ECO:0000256" key="7">
    <source>
        <dbReference type="ARBA" id="ARBA00022722"/>
    </source>
</evidence>
<dbReference type="EMBL" id="KY487909">
    <property type="protein sequence ID" value="AUM61886.1"/>
    <property type="molecule type" value="Genomic_DNA"/>
</dbReference>
<evidence type="ECO:0000256" key="1">
    <source>
        <dbReference type="ARBA" id="ARBA00001936"/>
    </source>
</evidence>
<feature type="compositionally biased region" description="Acidic residues" evidence="18">
    <location>
        <begin position="458"/>
        <end position="472"/>
    </location>
</feature>
<comment type="catalytic activity">
    <reaction evidence="17">
        <text>ATP + H2O = ADP + phosphate + H(+)</text>
        <dbReference type="Rhea" id="RHEA:13065"/>
        <dbReference type="ChEBI" id="CHEBI:15377"/>
        <dbReference type="ChEBI" id="CHEBI:15378"/>
        <dbReference type="ChEBI" id="CHEBI:30616"/>
        <dbReference type="ChEBI" id="CHEBI:43474"/>
        <dbReference type="ChEBI" id="CHEBI:456216"/>
    </reaction>
</comment>
<keyword evidence="8" id="KW-0479">Metal-binding</keyword>
<name>A0A2K9LSL6_9VIRU</name>
<dbReference type="GO" id="GO:0016787">
    <property type="term" value="F:hydrolase activity"/>
    <property type="evidence" value="ECO:0007669"/>
    <property type="project" value="UniProtKB-KW"/>
</dbReference>